<feature type="repeat" description="LDL-receptor class B" evidence="15">
    <location>
        <begin position="615"/>
        <end position="659"/>
    </location>
</feature>
<keyword evidence="9 14" id="KW-1015">Disulfide bond</keyword>
<dbReference type="PROSITE" id="PS50026">
    <property type="entry name" value="EGF_3"/>
    <property type="match status" value="1"/>
</dbReference>
<evidence type="ECO:0000256" key="9">
    <source>
        <dbReference type="ARBA" id="ARBA00023157"/>
    </source>
</evidence>
<feature type="region of interest" description="Disordered" evidence="16">
    <location>
        <begin position="1"/>
        <end position="23"/>
    </location>
</feature>
<evidence type="ECO:0000256" key="4">
    <source>
        <dbReference type="ARBA" id="ARBA00022692"/>
    </source>
</evidence>
<dbReference type="PROSITE" id="PS01209">
    <property type="entry name" value="LDLRA_1"/>
    <property type="match status" value="3"/>
</dbReference>
<comment type="caution">
    <text evidence="13">Lacks conserved residue(s) required for the propagation of feature annotation.</text>
</comment>
<comment type="subcellular location">
    <subcellularLocation>
        <location evidence="12">Endomembrane system</location>
        <topology evidence="12">Single-pass type I membrane protein</topology>
    </subcellularLocation>
</comment>
<feature type="disulfide bond" evidence="14">
    <location>
        <begin position="161"/>
        <end position="179"/>
    </location>
</feature>
<feature type="disulfide bond" evidence="14">
    <location>
        <begin position="173"/>
        <end position="188"/>
    </location>
</feature>
<feature type="region of interest" description="Disordered" evidence="16">
    <location>
        <begin position="754"/>
        <end position="807"/>
    </location>
</feature>
<keyword evidence="8 17" id="KW-0472">Membrane</keyword>
<dbReference type="InterPro" id="IPR026823">
    <property type="entry name" value="cEGF"/>
</dbReference>
<keyword evidence="3" id="KW-0254">Endocytosis</keyword>
<evidence type="ECO:0000256" key="6">
    <source>
        <dbReference type="ARBA" id="ARBA00022737"/>
    </source>
</evidence>
<evidence type="ECO:0000256" key="8">
    <source>
        <dbReference type="ARBA" id="ARBA00023136"/>
    </source>
</evidence>
<dbReference type="PANTHER" id="PTHR22722:SF15">
    <property type="entry name" value="LOW-DENSITY LIPOPROTEIN RECEPTOR-RELATED"/>
    <property type="match status" value="1"/>
</dbReference>
<evidence type="ECO:0000256" key="7">
    <source>
        <dbReference type="ARBA" id="ARBA00022989"/>
    </source>
</evidence>
<dbReference type="PRINTS" id="PR00261">
    <property type="entry name" value="LDLRECEPTOR"/>
</dbReference>
<dbReference type="CDD" id="cd00112">
    <property type="entry name" value="LDLa"/>
    <property type="match status" value="7"/>
</dbReference>
<keyword evidence="7 17" id="KW-1133">Transmembrane helix</keyword>
<evidence type="ECO:0000256" key="16">
    <source>
        <dbReference type="SAM" id="MobiDB-lite"/>
    </source>
</evidence>
<dbReference type="SMART" id="SM00181">
    <property type="entry name" value="EGF"/>
    <property type="match status" value="4"/>
</dbReference>
<evidence type="ECO:0000256" key="1">
    <source>
        <dbReference type="ARBA" id="ARBA00009939"/>
    </source>
</evidence>
<feature type="domain" description="EGF-like" evidence="18">
    <location>
        <begin position="356"/>
        <end position="395"/>
    </location>
</feature>
<dbReference type="SMART" id="SM00179">
    <property type="entry name" value="EGF_CA"/>
    <property type="match status" value="2"/>
</dbReference>
<dbReference type="InterPro" id="IPR023415">
    <property type="entry name" value="LDLR_class-A_CS"/>
</dbReference>
<feature type="disulfide bond" evidence="14">
    <location>
        <begin position="200"/>
        <end position="218"/>
    </location>
</feature>
<evidence type="ECO:0000259" key="18">
    <source>
        <dbReference type="PROSITE" id="PS50026"/>
    </source>
</evidence>
<name>A0ABM4G0J0_9AVES</name>
<keyword evidence="20" id="KW-0449">Lipoprotein</keyword>
<feature type="disulfide bond" evidence="14">
    <location>
        <begin position="297"/>
        <end position="312"/>
    </location>
</feature>
<keyword evidence="5" id="KW-0732">Signal</keyword>
<dbReference type="InterPro" id="IPR051221">
    <property type="entry name" value="LDLR-related"/>
</dbReference>
<sequence length="887" mass="95472">MGRGGAASSAPPPPPPPPPPAPAAPALALLFGAAEPRRHVAGGSMARARLAAPVMAALLLAALGAGAGAKECGRNEFQCGDGKCISSAWVCDGSAECKDGSDESLETCRSVSCKPGDFSCGGRINRCIPASWRCDSKSDCENGSDEQDCPPRACADDQFQCRSGKCISLDFLCDEEHDCEDGDDELHCPVPTCSPLMFQCNNSFCIPQLWACDEDPDCPDGSDEWPQTCGPRADTPSPCPPLQFHCGSGECIHQRWRCDGSPDCRDRSDEAGCVVATCRPDEFQCDDGTCVHGSRQCDREFDCKDMSDEAGCENVTACDGSHKFKCRSGECITLDKVCDKRRDCRDWSDEPIKECEVNECLDNRGGCSHICKDLKIGYECLCPEGFWLADGKRCEDIDECQDPEACGQLCVNLEGGYKCECSEGYRLDPATKACKAVGPVAYLFFTNRHEVRRMTLDRSNYTSLIPHLKHVVALDMEIASDTIYWSDLSQRKIYRTSIDKAGDASHHATVIGAGLRAPDGLAVDWVHGNIYWTDSQLGSISVADGAGSKRKTLIREPGAKPRAIVVDPLHGFMYWTDWGASAKIAKSGLNGADNFALVTEGIEWPNGITLDLPSQRLYWVDSRLHALSSVDVDGGNRRTVLTDPHALAHPFAVTVFEDTVFWTDVDNEAIFSANRLTGTEVKTVAENLFSPEDLVLYHALKQPAGENWCAGGNGGCGYLCLPAPRVSRRSPRYTCACADGERLAPDGRACLPGASAPAATATTSPAPGTTTARTRPRPPTHGPGLPGTGASTAATVPPAQNGVAAESAEKRTGPAALSVVLPLVLLILVAFGAFLVWKNWRLKNTNSINFDNPVYQKTTEDEMHICRSHDGYSYPSRQAVSLEDDAA</sequence>
<dbReference type="PROSITE" id="PS01187">
    <property type="entry name" value="EGF_CA"/>
    <property type="match status" value="1"/>
</dbReference>
<evidence type="ECO:0000256" key="11">
    <source>
        <dbReference type="ARBA" id="ARBA00023180"/>
    </source>
</evidence>
<keyword evidence="2 13" id="KW-0245">EGF-like domain</keyword>
<dbReference type="Gene3D" id="2.120.10.30">
    <property type="entry name" value="TolB, C-terminal domain"/>
    <property type="match status" value="1"/>
</dbReference>
<dbReference type="PROSITE" id="PS50068">
    <property type="entry name" value="LDLRA_2"/>
    <property type="match status" value="7"/>
</dbReference>
<dbReference type="PROSITE" id="PS51120">
    <property type="entry name" value="LDLRB"/>
    <property type="match status" value="4"/>
</dbReference>
<feature type="repeat" description="LDL-receptor class B" evidence="15">
    <location>
        <begin position="481"/>
        <end position="527"/>
    </location>
</feature>
<dbReference type="InterPro" id="IPR000742">
    <property type="entry name" value="EGF"/>
</dbReference>
<accession>A0ABM4G0J0</accession>
<feature type="disulfide bond" evidence="14">
    <location>
        <begin position="246"/>
        <end position="264"/>
    </location>
</feature>
<feature type="transmembrane region" description="Helical" evidence="17">
    <location>
        <begin position="815"/>
        <end position="837"/>
    </location>
</feature>
<protein>
    <submittedName>
        <fullName evidence="20">Low-density lipoprotein receptor isoform X1</fullName>
    </submittedName>
</protein>
<feature type="repeat" description="LDL-receptor class B" evidence="15">
    <location>
        <begin position="571"/>
        <end position="614"/>
    </location>
</feature>
<feature type="disulfide bond" evidence="14">
    <location>
        <begin position="193"/>
        <end position="205"/>
    </location>
</feature>
<evidence type="ECO:0000256" key="12">
    <source>
        <dbReference type="ARBA" id="ARBA00046288"/>
    </source>
</evidence>
<gene>
    <name evidence="20" type="primary">LDLR</name>
</gene>
<dbReference type="GeneID" id="106492240"/>
<evidence type="ECO:0000256" key="2">
    <source>
        <dbReference type="ARBA" id="ARBA00022536"/>
    </source>
</evidence>
<dbReference type="SMART" id="SM00135">
    <property type="entry name" value="LY"/>
    <property type="match status" value="5"/>
</dbReference>
<feature type="compositionally biased region" description="Pro residues" evidence="16">
    <location>
        <begin position="10"/>
        <end position="23"/>
    </location>
</feature>
<organism evidence="19 20">
    <name type="scientific">Apteryx mantelli</name>
    <name type="common">North Island brown kiwi</name>
    <dbReference type="NCBI Taxonomy" id="2696672"/>
    <lineage>
        <taxon>Eukaryota</taxon>
        <taxon>Metazoa</taxon>
        <taxon>Chordata</taxon>
        <taxon>Craniata</taxon>
        <taxon>Vertebrata</taxon>
        <taxon>Euteleostomi</taxon>
        <taxon>Archelosauria</taxon>
        <taxon>Archosauria</taxon>
        <taxon>Dinosauria</taxon>
        <taxon>Saurischia</taxon>
        <taxon>Theropoda</taxon>
        <taxon>Coelurosauria</taxon>
        <taxon>Aves</taxon>
        <taxon>Palaeognathae</taxon>
        <taxon>Apterygiformes</taxon>
        <taxon>Apterygidae</taxon>
        <taxon>Apteryx</taxon>
    </lineage>
</organism>
<dbReference type="InterPro" id="IPR000152">
    <property type="entry name" value="EGF-type_Asp/Asn_hydroxyl_site"/>
</dbReference>
<keyword evidence="11" id="KW-0325">Glycoprotein</keyword>
<dbReference type="InterPro" id="IPR011042">
    <property type="entry name" value="6-blade_b-propeller_TolB-like"/>
</dbReference>
<dbReference type="PANTHER" id="PTHR22722">
    <property type="entry name" value="LOW-DENSITY LIPOPROTEIN RECEPTOR-RELATED PROTEIN 2-RELATED"/>
    <property type="match status" value="1"/>
</dbReference>
<dbReference type="InterPro" id="IPR000033">
    <property type="entry name" value="LDLR_classB_rpt"/>
</dbReference>
<evidence type="ECO:0000256" key="17">
    <source>
        <dbReference type="SAM" id="Phobius"/>
    </source>
</evidence>
<feature type="disulfide bond" evidence="14">
    <location>
        <begin position="154"/>
        <end position="166"/>
    </location>
</feature>
<dbReference type="SUPFAM" id="SSF63825">
    <property type="entry name" value="YWTD domain"/>
    <property type="match status" value="1"/>
</dbReference>
<comment type="similarity">
    <text evidence="1">Belongs to the LDLR family.</text>
</comment>
<dbReference type="InterPro" id="IPR018097">
    <property type="entry name" value="EGF_Ca-bd_CS"/>
</dbReference>
<feature type="disulfide bond" evidence="14">
    <location>
        <begin position="258"/>
        <end position="273"/>
    </location>
</feature>
<proteinExistence type="inferred from homology"/>
<dbReference type="SMART" id="SM00192">
    <property type="entry name" value="LDLa"/>
    <property type="match status" value="7"/>
</dbReference>
<evidence type="ECO:0000313" key="20">
    <source>
        <dbReference type="RefSeq" id="XP_067170711.1"/>
    </source>
</evidence>
<evidence type="ECO:0000256" key="13">
    <source>
        <dbReference type="PROSITE-ProRule" id="PRU00076"/>
    </source>
</evidence>
<dbReference type="InterPro" id="IPR001881">
    <property type="entry name" value="EGF-like_Ca-bd_dom"/>
</dbReference>
<evidence type="ECO:0000256" key="3">
    <source>
        <dbReference type="ARBA" id="ARBA00022583"/>
    </source>
</evidence>
<dbReference type="Gene3D" id="2.10.25.10">
    <property type="entry name" value="Laminin"/>
    <property type="match status" value="3"/>
</dbReference>
<evidence type="ECO:0000256" key="14">
    <source>
        <dbReference type="PROSITE-ProRule" id="PRU00124"/>
    </source>
</evidence>
<dbReference type="Pfam" id="PF14670">
    <property type="entry name" value="FXa_inhibition"/>
    <property type="match status" value="1"/>
</dbReference>
<evidence type="ECO:0000256" key="10">
    <source>
        <dbReference type="ARBA" id="ARBA00023170"/>
    </source>
</evidence>
<dbReference type="Gene3D" id="4.10.400.10">
    <property type="entry name" value="Low-density Lipoprotein Receptor"/>
    <property type="match status" value="7"/>
</dbReference>
<keyword evidence="6" id="KW-0677">Repeat</keyword>
<dbReference type="Pfam" id="PF00057">
    <property type="entry name" value="Ldl_recept_a"/>
    <property type="match status" value="7"/>
</dbReference>
<dbReference type="InterPro" id="IPR002172">
    <property type="entry name" value="LDrepeatLR_classA_rpt"/>
</dbReference>
<dbReference type="PROSITE" id="PS01186">
    <property type="entry name" value="EGF_2"/>
    <property type="match status" value="1"/>
</dbReference>
<keyword evidence="19" id="KW-1185">Reference proteome</keyword>
<dbReference type="SUPFAM" id="SSF57424">
    <property type="entry name" value="LDL receptor-like module"/>
    <property type="match status" value="7"/>
</dbReference>
<evidence type="ECO:0000256" key="15">
    <source>
        <dbReference type="PROSITE-ProRule" id="PRU00461"/>
    </source>
</evidence>
<feature type="disulfide bond" evidence="14">
    <location>
        <begin position="326"/>
        <end position="344"/>
    </location>
</feature>
<feature type="repeat" description="LDL-receptor class B" evidence="15">
    <location>
        <begin position="528"/>
        <end position="570"/>
    </location>
</feature>
<evidence type="ECO:0000313" key="19">
    <source>
        <dbReference type="Proteomes" id="UP001652627"/>
    </source>
</evidence>
<reference evidence="20" key="1">
    <citation type="submission" date="2025-08" db="UniProtKB">
        <authorList>
            <consortium name="RefSeq"/>
        </authorList>
    </citation>
    <scope>IDENTIFICATION</scope>
    <source>
        <tissue evidence="20">Blood</tissue>
    </source>
</reference>
<feature type="compositionally biased region" description="Low complexity" evidence="16">
    <location>
        <begin position="754"/>
        <end position="773"/>
    </location>
</feature>
<dbReference type="CDD" id="cd00054">
    <property type="entry name" value="EGF_CA"/>
    <property type="match status" value="1"/>
</dbReference>
<dbReference type="PROSITE" id="PS00010">
    <property type="entry name" value="ASX_HYDROXYL"/>
    <property type="match status" value="2"/>
</dbReference>
<evidence type="ECO:0000256" key="5">
    <source>
        <dbReference type="ARBA" id="ARBA00022729"/>
    </source>
</evidence>
<dbReference type="SUPFAM" id="SSF57196">
    <property type="entry name" value="EGF/Laminin"/>
    <property type="match status" value="3"/>
</dbReference>
<dbReference type="RefSeq" id="XP_067170711.1">
    <property type="nucleotide sequence ID" value="XM_067314610.1"/>
</dbReference>
<feature type="disulfide bond" evidence="14">
    <location>
        <begin position="134"/>
        <end position="149"/>
    </location>
</feature>
<feature type="disulfide bond" evidence="14">
    <location>
        <begin position="79"/>
        <end position="97"/>
    </location>
</feature>
<feature type="disulfide bond" evidence="14">
    <location>
        <begin position="239"/>
        <end position="251"/>
    </location>
</feature>
<keyword evidence="4 17" id="KW-0812">Transmembrane</keyword>
<dbReference type="Proteomes" id="UP001652627">
    <property type="component" value="Chromosome 36"/>
</dbReference>
<feature type="disulfide bond" evidence="14">
    <location>
        <begin position="278"/>
        <end position="290"/>
    </location>
</feature>
<keyword evidence="10 20" id="KW-0675">Receptor</keyword>
<feature type="disulfide bond" evidence="14">
    <location>
        <begin position="285"/>
        <end position="303"/>
    </location>
</feature>
<dbReference type="InterPro" id="IPR036055">
    <property type="entry name" value="LDL_receptor-like_sf"/>
</dbReference>
<dbReference type="Pfam" id="PF12662">
    <property type="entry name" value="cEGF"/>
    <property type="match status" value="1"/>
</dbReference>
<dbReference type="Pfam" id="PF00058">
    <property type="entry name" value="Ldl_recept_b"/>
    <property type="match status" value="5"/>
</dbReference>
<feature type="disulfide bond" evidence="14">
    <location>
        <begin position="72"/>
        <end position="84"/>
    </location>
</feature>